<feature type="region of interest" description="Disordered" evidence="1">
    <location>
        <begin position="1"/>
        <end position="35"/>
    </location>
</feature>
<evidence type="ECO:0000313" key="2">
    <source>
        <dbReference type="EMBL" id="VDK64919.1"/>
    </source>
</evidence>
<organism evidence="4">
    <name type="scientific">Gongylonema pulchrum</name>
    <dbReference type="NCBI Taxonomy" id="637853"/>
    <lineage>
        <taxon>Eukaryota</taxon>
        <taxon>Metazoa</taxon>
        <taxon>Ecdysozoa</taxon>
        <taxon>Nematoda</taxon>
        <taxon>Chromadorea</taxon>
        <taxon>Rhabditida</taxon>
        <taxon>Spirurina</taxon>
        <taxon>Spiruromorpha</taxon>
        <taxon>Spiruroidea</taxon>
        <taxon>Gongylonematidae</taxon>
        <taxon>Gongylonema</taxon>
    </lineage>
</organism>
<reference evidence="2 3" key="2">
    <citation type="submission" date="2018-11" db="EMBL/GenBank/DDBJ databases">
        <authorList>
            <consortium name="Pathogen Informatics"/>
        </authorList>
    </citation>
    <scope>NUCLEOTIDE SEQUENCE [LARGE SCALE GENOMIC DNA]</scope>
</reference>
<gene>
    <name evidence="2" type="ORF">GPUH_LOCUS8749</name>
</gene>
<feature type="compositionally biased region" description="Acidic residues" evidence="1">
    <location>
        <begin position="17"/>
        <end position="35"/>
    </location>
</feature>
<dbReference type="WBParaSite" id="GPUH_0000876101-mRNA-1">
    <property type="protein sequence ID" value="GPUH_0000876101-mRNA-1"/>
    <property type="gene ID" value="GPUH_0000876101"/>
</dbReference>
<feature type="compositionally biased region" description="Basic residues" evidence="1">
    <location>
        <begin position="1"/>
        <end position="12"/>
    </location>
</feature>
<accession>A0A183DJ60</accession>
<dbReference type="AlphaFoldDB" id="A0A183DJ60"/>
<evidence type="ECO:0000313" key="3">
    <source>
        <dbReference type="Proteomes" id="UP000271098"/>
    </source>
</evidence>
<dbReference type="Proteomes" id="UP000271098">
    <property type="component" value="Unassembled WGS sequence"/>
</dbReference>
<dbReference type="EMBL" id="UYRT01026339">
    <property type="protein sequence ID" value="VDK64919.1"/>
    <property type="molecule type" value="Genomic_DNA"/>
</dbReference>
<protein>
    <submittedName>
        <fullName evidence="4">DRY_EERY domain-containing protein</fullName>
    </submittedName>
</protein>
<evidence type="ECO:0000313" key="4">
    <source>
        <dbReference type="WBParaSite" id="GPUH_0000876101-mRNA-1"/>
    </source>
</evidence>
<reference evidence="4" key="1">
    <citation type="submission" date="2016-06" db="UniProtKB">
        <authorList>
            <consortium name="WormBaseParasite"/>
        </authorList>
    </citation>
    <scope>IDENTIFICATION</scope>
</reference>
<name>A0A183DJ60_9BILA</name>
<evidence type="ECO:0000256" key="1">
    <source>
        <dbReference type="SAM" id="MobiDB-lite"/>
    </source>
</evidence>
<proteinExistence type="predicted"/>
<sequence length="93" mass="11026">MWRAAGRKRRRKYPESNETDGDNDSDDQSYQDDDLLSSKKKRIILSYNNDLDDEMLTRHSLPKYIEEELESSREALSALKKPNEPWMIGYNEK</sequence>
<keyword evidence="3" id="KW-1185">Reference proteome</keyword>